<dbReference type="PROSITE" id="PS51900">
    <property type="entry name" value="CB"/>
    <property type="match status" value="1"/>
</dbReference>
<dbReference type="InterPro" id="IPR044068">
    <property type="entry name" value="CB"/>
</dbReference>
<dbReference type="PANTHER" id="PTHR30349">
    <property type="entry name" value="PHAGE INTEGRASE-RELATED"/>
    <property type="match status" value="1"/>
</dbReference>
<dbReference type="KEGG" id="broo:brsh051_20470"/>
<dbReference type="InterPro" id="IPR011010">
    <property type="entry name" value="DNA_brk_join_enz"/>
</dbReference>
<gene>
    <name evidence="6" type="ORF">brsh051_20470</name>
</gene>
<dbReference type="CDD" id="cd00397">
    <property type="entry name" value="DNA_BRE_C"/>
    <property type="match status" value="1"/>
</dbReference>
<dbReference type="InterPro" id="IPR050090">
    <property type="entry name" value="Tyrosine_recombinase_XerCD"/>
</dbReference>
<dbReference type="RefSeq" id="WP_286264673.1">
    <property type="nucleotide sequence ID" value="NZ_AP028056.1"/>
</dbReference>
<dbReference type="SUPFAM" id="SSF56349">
    <property type="entry name" value="DNA breaking-rejoining enzymes"/>
    <property type="match status" value="1"/>
</dbReference>
<sequence length="271" mass="30055">MVAFSDVWATPASGFEAHLVAADRSDETIKTRMHQLDRLARAFPAGPRSVSELALENWLASNRWASETRRSMRTFLRTFFTWATKYGYCTADPAENLPAVRRPGPCPRPVPDEIWKAARAASEPRVQLMIDLGAQLGLRRAEIAGVHRDDLIQDLVGWSLIVHGKGRKDRILPLPDDIARRLLEATTWVFPSDDEGQHLTADRVGRLIKDAADGEWSAHQLRHRFATTVFGKTGDLLSTQQLMGHTSPTTTQGYVLLGQDRLRAAAAAAVA</sequence>
<dbReference type="PROSITE" id="PS51898">
    <property type="entry name" value="TYR_RECOMBINASE"/>
    <property type="match status" value="1"/>
</dbReference>
<dbReference type="PANTHER" id="PTHR30349:SF64">
    <property type="entry name" value="PROPHAGE INTEGRASE INTD-RELATED"/>
    <property type="match status" value="1"/>
</dbReference>
<evidence type="ECO:0000259" key="5">
    <source>
        <dbReference type="PROSITE" id="PS51900"/>
    </source>
</evidence>
<evidence type="ECO:0000256" key="2">
    <source>
        <dbReference type="ARBA" id="ARBA00023172"/>
    </source>
</evidence>
<keyword evidence="2" id="KW-0233">DNA recombination</keyword>
<name>A0AAN0K8R7_9ACTN</name>
<proteinExistence type="predicted"/>
<dbReference type="InterPro" id="IPR002104">
    <property type="entry name" value="Integrase_catalytic"/>
</dbReference>
<accession>A0AAN0K8R7</accession>
<feature type="domain" description="Tyr recombinase" evidence="4">
    <location>
        <begin position="105"/>
        <end position="267"/>
    </location>
</feature>
<evidence type="ECO:0000313" key="6">
    <source>
        <dbReference type="EMBL" id="BEH02766.1"/>
    </source>
</evidence>
<evidence type="ECO:0000256" key="1">
    <source>
        <dbReference type="ARBA" id="ARBA00023125"/>
    </source>
</evidence>
<dbReference type="EMBL" id="AP028056">
    <property type="protein sequence ID" value="BEH02766.1"/>
    <property type="molecule type" value="Genomic_DNA"/>
</dbReference>
<evidence type="ECO:0000313" key="7">
    <source>
        <dbReference type="Proteomes" id="UP001431656"/>
    </source>
</evidence>
<dbReference type="InterPro" id="IPR013762">
    <property type="entry name" value="Integrase-like_cat_sf"/>
</dbReference>
<dbReference type="Proteomes" id="UP001431656">
    <property type="component" value="Chromosome"/>
</dbReference>
<dbReference type="GO" id="GO:0006310">
    <property type="term" value="P:DNA recombination"/>
    <property type="evidence" value="ECO:0007669"/>
    <property type="project" value="UniProtKB-KW"/>
</dbReference>
<dbReference type="GO" id="GO:0015074">
    <property type="term" value="P:DNA integration"/>
    <property type="evidence" value="ECO:0007669"/>
    <property type="project" value="InterPro"/>
</dbReference>
<evidence type="ECO:0000256" key="3">
    <source>
        <dbReference type="PROSITE-ProRule" id="PRU01248"/>
    </source>
</evidence>
<dbReference type="Gene3D" id="1.10.443.10">
    <property type="entry name" value="Intergrase catalytic core"/>
    <property type="match status" value="1"/>
</dbReference>
<protein>
    <submittedName>
        <fullName evidence="6">Tyrosine-type recombinase/integrase</fullName>
    </submittedName>
</protein>
<dbReference type="Pfam" id="PF00589">
    <property type="entry name" value="Phage_integrase"/>
    <property type="match status" value="1"/>
</dbReference>
<reference evidence="6" key="1">
    <citation type="journal article" date="2024" name="Int. J. Syst. Evol. Microbiol.">
        <title>Brooklawnia propionicigenes sp. nov., a facultatively anaerobic, propionate-producing bacterium isolated from a methanogenic reactor treating waste from cattle farms.</title>
        <authorList>
            <person name="Akita Y."/>
            <person name="Ueki A."/>
            <person name="Tonouchi A."/>
            <person name="Sugawara Y."/>
            <person name="Honma S."/>
            <person name="Kaku N."/>
            <person name="Ueki K."/>
        </authorList>
    </citation>
    <scope>NUCLEOTIDE SEQUENCE</scope>
    <source>
        <strain evidence="6">SH051</strain>
    </source>
</reference>
<organism evidence="6 7">
    <name type="scientific">Brooklawnia propionicigenes</name>
    <dbReference type="NCBI Taxonomy" id="3041175"/>
    <lineage>
        <taxon>Bacteria</taxon>
        <taxon>Bacillati</taxon>
        <taxon>Actinomycetota</taxon>
        <taxon>Actinomycetes</taxon>
        <taxon>Propionibacteriales</taxon>
        <taxon>Propionibacteriaceae</taxon>
        <taxon>Brooklawnia</taxon>
    </lineage>
</organism>
<evidence type="ECO:0000259" key="4">
    <source>
        <dbReference type="PROSITE" id="PS51898"/>
    </source>
</evidence>
<feature type="domain" description="Core-binding (CB)" evidence="5">
    <location>
        <begin position="6"/>
        <end position="84"/>
    </location>
</feature>
<dbReference type="AlphaFoldDB" id="A0AAN0K8R7"/>
<dbReference type="GO" id="GO:0003677">
    <property type="term" value="F:DNA binding"/>
    <property type="evidence" value="ECO:0007669"/>
    <property type="project" value="UniProtKB-UniRule"/>
</dbReference>
<keyword evidence="7" id="KW-1185">Reference proteome</keyword>
<keyword evidence="1 3" id="KW-0238">DNA-binding</keyword>